<name>A0AAV4WCI1_9ARAC</name>
<sequence>MLMDNLDGVIIYIEHLNIIAGCNSREYVRFQSKNKTITYCEKNSNQDNMSGSIYFYAASVELLYVTTSDITASVEMIVTPFKRGPCTSNNHFMCTNYMCILKTLICDNRNNCGDFSDEQSIFINTQCETFSVTEISSFIPLFISLPLLLLCITLILYCCIKRQSDKSECDTGEVLYVYEENDPIRTVPKELSATNTKNVLVSNSDDMYRMKSMLNGEQSSLKSNDKDAAISSDKK</sequence>
<gene>
    <name evidence="4" type="primary">AVEN_195666_1</name>
    <name evidence="4" type="ORF">CDAR_507271</name>
</gene>
<dbReference type="Gene3D" id="4.10.400.10">
    <property type="entry name" value="Low-density Lipoprotein Receptor"/>
    <property type="match status" value="1"/>
</dbReference>
<evidence type="ECO:0000256" key="3">
    <source>
        <dbReference type="SAM" id="Phobius"/>
    </source>
</evidence>
<dbReference type="AlphaFoldDB" id="A0AAV4WCI1"/>
<dbReference type="PANTHER" id="PTHR24652">
    <property type="entry name" value="LOW-DENSITY LIPOPROTEIN RECEPTOR CLASS A DOMAIN-CONTAINING PROTEIN 2"/>
    <property type="match status" value="1"/>
</dbReference>
<dbReference type="InterPro" id="IPR036055">
    <property type="entry name" value="LDL_receptor-like_sf"/>
</dbReference>
<keyword evidence="3" id="KW-0812">Transmembrane</keyword>
<evidence type="ECO:0000313" key="4">
    <source>
        <dbReference type="EMBL" id="GIY80033.1"/>
    </source>
</evidence>
<dbReference type="Pfam" id="PF00057">
    <property type="entry name" value="Ldl_recept_a"/>
    <property type="match status" value="1"/>
</dbReference>
<feature type="disulfide bond" evidence="2">
    <location>
        <begin position="94"/>
        <end position="112"/>
    </location>
</feature>
<keyword evidence="5" id="KW-1185">Reference proteome</keyword>
<comment type="caution">
    <text evidence="2">Lacks conserved residue(s) required for the propagation of feature annotation.</text>
</comment>
<feature type="transmembrane region" description="Helical" evidence="3">
    <location>
        <begin position="138"/>
        <end position="160"/>
    </location>
</feature>
<dbReference type="InterPro" id="IPR042333">
    <property type="entry name" value="LRAD2/Mig-13-like"/>
</dbReference>
<dbReference type="Proteomes" id="UP001054837">
    <property type="component" value="Unassembled WGS sequence"/>
</dbReference>
<dbReference type="SMART" id="SM00192">
    <property type="entry name" value="LDLa"/>
    <property type="match status" value="1"/>
</dbReference>
<keyword evidence="1 2" id="KW-1015">Disulfide bond</keyword>
<dbReference type="InterPro" id="IPR002172">
    <property type="entry name" value="LDrepeatLR_classA_rpt"/>
</dbReference>
<protein>
    <submittedName>
        <fullName evidence="4">Uncharacterized protein</fullName>
    </submittedName>
</protein>
<evidence type="ECO:0000313" key="5">
    <source>
        <dbReference type="Proteomes" id="UP001054837"/>
    </source>
</evidence>
<dbReference type="SUPFAM" id="SSF57424">
    <property type="entry name" value="LDL receptor-like module"/>
    <property type="match status" value="1"/>
</dbReference>
<proteinExistence type="predicted"/>
<evidence type="ECO:0000256" key="1">
    <source>
        <dbReference type="ARBA" id="ARBA00023157"/>
    </source>
</evidence>
<keyword evidence="3" id="KW-1133">Transmembrane helix</keyword>
<dbReference type="EMBL" id="BPLQ01014469">
    <property type="protein sequence ID" value="GIY80033.1"/>
    <property type="molecule type" value="Genomic_DNA"/>
</dbReference>
<reference evidence="4 5" key="1">
    <citation type="submission" date="2021-06" db="EMBL/GenBank/DDBJ databases">
        <title>Caerostris darwini draft genome.</title>
        <authorList>
            <person name="Kono N."/>
            <person name="Arakawa K."/>
        </authorList>
    </citation>
    <scope>NUCLEOTIDE SEQUENCE [LARGE SCALE GENOMIC DNA]</scope>
</reference>
<dbReference type="CDD" id="cd00112">
    <property type="entry name" value="LDLa"/>
    <property type="match status" value="1"/>
</dbReference>
<comment type="caution">
    <text evidence="4">The sequence shown here is derived from an EMBL/GenBank/DDBJ whole genome shotgun (WGS) entry which is preliminary data.</text>
</comment>
<evidence type="ECO:0000256" key="2">
    <source>
        <dbReference type="PROSITE-ProRule" id="PRU00124"/>
    </source>
</evidence>
<keyword evidence="3" id="KW-0472">Membrane</keyword>
<organism evidence="4 5">
    <name type="scientific">Caerostris darwini</name>
    <dbReference type="NCBI Taxonomy" id="1538125"/>
    <lineage>
        <taxon>Eukaryota</taxon>
        <taxon>Metazoa</taxon>
        <taxon>Ecdysozoa</taxon>
        <taxon>Arthropoda</taxon>
        <taxon>Chelicerata</taxon>
        <taxon>Arachnida</taxon>
        <taxon>Araneae</taxon>
        <taxon>Araneomorphae</taxon>
        <taxon>Entelegynae</taxon>
        <taxon>Araneoidea</taxon>
        <taxon>Araneidae</taxon>
        <taxon>Caerostris</taxon>
    </lineage>
</organism>
<accession>A0AAV4WCI1</accession>
<dbReference type="PROSITE" id="PS50068">
    <property type="entry name" value="LDLRA_2"/>
    <property type="match status" value="1"/>
</dbReference>